<comment type="caution">
    <text evidence="1">The sequence shown here is derived from an EMBL/GenBank/DDBJ whole genome shotgun (WGS) entry which is preliminary data.</text>
</comment>
<dbReference type="EMBL" id="JBDKXB010000006">
    <property type="protein sequence ID" value="MEY6432125.1"/>
    <property type="molecule type" value="Genomic_DNA"/>
</dbReference>
<dbReference type="Proteomes" id="UP001564408">
    <property type="component" value="Unassembled WGS sequence"/>
</dbReference>
<sequence>MIPPSRAALRVTGEGLQRHSRHRTRRSIWAGWLCLSALIWLCSCATPAERIDAAAAGMDLERGVLDGSGFMHVTYRNRVPIDPAGILHVYLDGDGSPWLNRYTIAPDPTPRKPLALALMAQDTDASLYLGRPCYHGMATAPRCHAAIWTSRRYGPEALDSLEAALRRYLQGLTPVRLVFIGYSGGGTLALLLAERFPETAGVVTVAGNLDPTSWTTYHGYSPLIGSLNPNTRPPLNQEVYQRHFLGTDDRLVPPSLSAPAAEAGRLRGRVLIAGFDHVCCWVEAWPRLLASVREGL</sequence>
<evidence type="ECO:0000313" key="2">
    <source>
        <dbReference type="Proteomes" id="UP001564408"/>
    </source>
</evidence>
<name>A0ABV4BC95_9GAMM</name>
<protein>
    <submittedName>
        <fullName evidence="1">Alpha/beta hydrolase</fullName>
    </submittedName>
</protein>
<proteinExistence type="predicted"/>
<dbReference type="RefSeq" id="WP_369666512.1">
    <property type="nucleotide sequence ID" value="NZ_JBDKXB010000006.1"/>
</dbReference>
<organism evidence="1 2">
    <name type="scientific">Thioalkalicoccus limnaeus</name>
    <dbReference type="NCBI Taxonomy" id="120681"/>
    <lineage>
        <taxon>Bacteria</taxon>
        <taxon>Pseudomonadati</taxon>
        <taxon>Pseudomonadota</taxon>
        <taxon>Gammaproteobacteria</taxon>
        <taxon>Chromatiales</taxon>
        <taxon>Chromatiaceae</taxon>
        <taxon>Thioalkalicoccus</taxon>
    </lineage>
</organism>
<dbReference type="InterPro" id="IPR029058">
    <property type="entry name" value="AB_hydrolase_fold"/>
</dbReference>
<reference evidence="1 2" key="1">
    <citation type="submission" date="2024-05" db="EMBL/GenBank/DDBJ databases">
        <title>Genome Sequence and Characterization of the New Strain Purple Sulfur Bacterium of Genus Thioalkalicoccus.</title>
        <authorList>
            <person name="Bryantseva I.A."/>
            <person name="Kyndt J.A."/>
            <person name="Imhoff J.F."/>
        </authorList>
    </citation>
    <scope>NUCLEOTIDE SEQUENCE [LARGE SCALE GENOMIC DNA]</scope>
    <source>
        <strain evidence="1 2">Um2</strain>
    </source>
</reference>
<keyword evidence="2" id="KW-1185">Reference proteome</keyword>
<accession>A0ABV4BC95</accession>
<dbReference type="GO" id="GO:0016787">
    <property type="term" value="F:hydrolase activity"/>
    <property type="evidence" value="ECO:0007669"/>
    <property type="project" value="UniProtKB-KW"/>
</dbReference>
<evidence type="ECO:0000313" key="1">
    <source>
        <dbReference type="EMBL" id="MEY6432125.1"/>
    </source>
</evidence>
<dbReference type="SUPFAM" id="SSF53474">
    <property type="entry name" value="alpha/beta-Hydrolases"/>
    <property type="match status" value="1"/>
</dbReference>
<gene>
    <name evidence="1" type="ORF">ABC977_06830</name>
</gene>
<keyword evidence="1" id="KW-0378">Hydrolase</keyword>
<dbReference type="Gene3D" id="3.40.50.1820">
    <property type="entry name" value="alpha/beta hydrolase"/>
    <property type="match status" value="1"/>
</dbReference>